<reference evidence="2" key="1">
    <citation type="submission" date="2016-10" db="EMBL/GenBank/DDBJ databases">
        <authorList>
            <person name="Varghese N."/>
            <person name="Submissions S."/>
        </authorList>
    </citation>
    <scope>NUCLEOTIDE SEQUENCE [LARGE SCALE GENOMIC DNA]</scope>
    <source>
        <strain evidence="2">ATCC 25963</strain>
    </source>
</reference>
<keyword evidence="2" id="KW-1185">Reference proteome</keyword>
<accession>A0A1I1XKG6</accession>
<organism evidence="1 2">
    <name type="scientific">Nannocystis exedens</name>
    <dbReference type="NCBI Taxonomy" id="54"/>
    <lineage>
        <taxon>Bacteria</taxon>
        <taxon>Pseudomonadati</taxon>
        <taxon>Myxococcota</taxon>
        <taxon>Polyangia</taxon>
        <taxon>Nannocystales</taxon>
        <taxon>Nannocystaceae</taxon>
        <taxon>Nannocystis</taxon>
    </lineage>
</organism>
<dbReference type="EMBL" id="FOMX01000008">
    <property type="protein sequence ID" value="SFE07865.1"/>
    <property type="molecule type" value="Genomic_DNA"/>
</dbReference>
<dbReference type="AlphaFoldDB" id="A0A1I1XKG6"/>
<evidence type="ECO:0000313" key="2">
    <source>
        <dbReference type="Proteomes" id="UP000199400"/>
    </source>
</evidence>
<protein>
    <submittedName>
        <fullName evidence="1">Uncharacterized protein</fullName>
    </submittedName>
</protein>
<dbReference type="Proteomes" id="UP000199400">
    <property type="component" value="Unassembled WGS sequence"/>
</dbReference>
<gene>
    <name evidence="1" type="ORF">SAMN02745121_02927</name>
</gene>
<name>A0A1I1XKG6_9BACT</name>
<dbReference type="OrthoDB" id="5523353at2"/>
<proteinExistence type="predicted"/>
<dbReference type="STRING" id="54.SAMN02745121_02927"/>
<evidence type="ECO:0000313" key="1">
    <source>
        <dbReference type="EMBL" id="SFE07865.1"/>
    </source>
</evidence>
<sequence length="98" mass="10829">MKLAATFVTIFLALLAALWIAFVRAPPPHEVCQRKADILRAEAGGEHGEAVERLLDQYRLGCRKQAEALLQLRGKLVYARHAKCVMAARTLADAERCG</sequence>
<dbReference type="RefSeq" id="WP_096331221.1">
    <property type="nucleotide sequence ID" value="NZ_FOMX01000008.1"/>
</dbReference>